<dbReference type="InterPro" id="IPR001890">
    <property type="entry name" value="RNA-binding_CRM"/>
</dbReference>
<dbReference type="PANTHER" id="PTHR40065">
    <property type="entry name" value="RNA-BINDING PROTEIN YHBY"/>
    <property type="match status" value="1"/>
</dbReference>
<dbReference type="STRING" id="768710.DesyoDRAFT_4832"/>
<organism evidence="4 5">
    <name type="scientific">Desulfosporosinus youngiae DSM 17734</name>
    <dbReference type="NCBI Taxonomy" id="768710"/>
    <lineage>
        <taxon>Bacteria</taxon>
        <taxon>Bacillati</taxon>
        <taxon>Bacillota</taxon>
        <taxon>Clostridia</taxon>
        <taxon>Eubacteriales</taxon>
        <taxon>Desulfitobacteriaceae</taxon>
        <taxon>Desulfosporosinus</taxon>
    </lineage>
</organism>
<feature type="domain" description="CRM" evidence="3">
    <location>
        <begin position="1"/>
        <end position="96"/>
    </location>
</feature>
<dbReference type="InterPro" id="IPR017924">
    <property type="entry name" value="RNA-binding_YhbY"/>
</dbReference>
<proteinExistence type="predicted"/>
<dbReference type="GO" id="GO:0003723">
    <property type="term" value="F:RNA binding"/>
    <property type="evidence" value="ECO:0007669"/>
    <property type="project" value="UniProtKB-UniRule"/>
</dbReference>
<dbReference type="SMART" id="SM01103">
    <property type="entry name" value="CRS1_YhbY"/>
    <property type="match status" value="1"/>
</dbReference>
<dbReference type="InterPro" id="IPR051925">
    <property type="entry name" value="RNA-binding_domain"/>
</dbReference>
<accession>H5XZ69</accession>
<reference evidence="4 5" key="1">
    <citation type="submission" date="2011-11" db="EMBL/GenBank/DDBJ databases">
        <title>The Noncontiguous Finished genome of Desulfosporosinus youngiae DSM 17734.</title>
        <authorList>
            <consortium name="US DOE Joint Genome Institute (JGI-PGF)"/>
            <person name="Lucas S."/>
            <person name="Han J."/>
            <person name="Lapidus A."/>
            <person name="Cheng J.-F."/>
            <person name="Goodwin L."/>
            <person name="Pitluck S."/>
            <person name="Peters L."/>
            <person name="Ovchinnikova G."/>
            <person name="Lu M."/>
            <person name="Land M.L."/>
            <person name="Hauser L."/>
            <person name="Pester M."/>
            <person name="Spring S."/>
            <person name="Ollivier B."/>
            <person name="Rattei T."/>
            <person name="Klenk H.-P."/>
            <person name="Wagner M."/>
            <person name="Loy A."/>
            <person name="Woyke T.J."/>
        </authorList>
    </citation>
    <scope>NUCLEOTIDE SEQUENCE [LARGE SCALE GENOMIC DNA]</scope>
    <source>
        <strain evidence="4 5">DSM 17734</strain>
    </source>
</reference>
<dbReference type="Gene3D" id="3.30.110.60">
    <property type="entry name" value="YhbY-like"/>
    <property type="match status" value="1"/>
</dbReference>
<dbReference type="NCBIfam" id="TIGR00253">
    <property type="entry name" value="RNA_bind_YhbY"/>
    <property type="match status" value="1"/>
</dbReference>
<evidence type="ECO:0000256" key="1">
    <source>
        <dbReference type="ARBA" id="ARBA00022884"/>
    </source>
</evidence>
<dbReference type="SUPFAM" id="SSF75471">
    <property type="entry name" value="YhbY-like"/>
    <property type="match status" value="1"/>
</dbReference>
<dbReference type="OrthoDB" id="9797519at2"/>
<sequence>MLTGKQKRFLRAMGNEMDPILQVGKGGITENVVTQTSETIEARELIKGRVLQNCLEEPKTVAAELAERTGSDLVQVIGRNFLLFKQSKDKPVIELPK</sequence>
<keyword evidence="5" id="KW-1185">Reference proteome</keyword>
<dbReference type="PROSITE" id="PS51295">
    <property type="entry name" value="CRM"/>
    <property type="match status" value="1"/>
</dbReference>
<dbReference type="HOGENOM" id="CLU_095994_1_2_9"/>
<dbReference type="eggNOG" id="COG1534">
    <property type="taxonomic scope" value="Bacteria"/>
</dbReference>
<dbReference type="PANTHER" id="PTHR40065:SF3">
    <property type="entry name" value="RNA-BINDING PROTEIN YHBY"/>
    <property type="match status" value="1"/>
</dbReference>
<keyword evidence="1 2" id="KW-0694">RNA-binding</keyword>
<evidence type="ECO:0000256" key="2">
    <source>
        <dbReference type="PROSITE-ProRule" id="PRU00626"/>
    </source>
</evidence>
<dbReference type="InterPro" id="IPR035920">
    <property type="entry name" value="YhbY-like_sf"/>
</dbReference>
<evidence type="ECO:0000313" key="5">
    <source>
        <dbReference type="Proteomes" id="UP000005104"/>
    </source>
</evidence>
<dbReference type="EMBL" id="CM001441">
    <property type="protein sequence ID" value="EHQ91775.1"/>
    <property type="molecule type" value="Genomic_DNA"/>
</dbReference>
<gene>
    <name evidence="4" type="ORF">DesyoDRAFT_4832</name>
</gene>
<dbReference type="Pfam" id="PF01985">
    <property type="entry name" value="CRS1_YhbY"/>
    <property type="match status" value="1"/>
</dbReference>
<evidence type="ECO:0000313" key="4">
    <source>
        <dbReference type="EMBL" id="EHQ91775.1"/>
    </source>
</evidence>
<dbReference type="Proteomes" id="UP000005104">
    <property type="component" value="Chromosome"/>
</dbReference>
<dbReference type="RefSeq" id="WP_007786847.1">
    <property type="nucleotide sequence ID" value="NZ_CM001441.1"/>
</dbReference>
<dbReference type="AlphaFoldDB" id="H5XZ69"/>
<evidence type="ECO:0000259" key="3">
    <source>
        <dbReference type="PROSITE" id="PS51295"/>
    </source>
</evidence>
<name>H5XZ69_9FIRM</name>
<protein>
    <submittedName>
        <fullName evidence="4">Putative RNA-binding protein, YhbY family</fullName>
    </submittedName>
</protein>